<feature type="domain" description="Transcription factor NusA N-terminal" evidence="1">
    <location>
        <begin position="9"/>
        <end position="97"/>
    </location>
</feature>
<dbReference type="InterPro" id="IPR036555">
    <property type="entry name" value="NusA_N_sf"/>
</dbReference>
<dbReference type="GO" id="GO:0003700">
    <property type="term" value="F:DNA-binding transcription factor activity"/>
    <property type="evidence" value="ECO:0007669"/>
    <property type="project" value="InterPro"/>
</dbReference>
<proteinExistence type="predicted"/>
<protein>
    <recommendedName>
        <fullName evidence="1">Transcription factor NusA N-terminal domain-containing protein</fullName>
    </recommendedName>
</protein>
<dbReference type="RefSeq" id="WP_272426869.1">
    <property type="nucleotide sequence ID" value="NZ_JAGTJJ010000052.1"/>
</dbReference>
<accession>A0A9X3XB44</accession>
<comment type="caution">
    <text evidence="2">The sequence shown here is derived from an EMBL/GenBank/DDBJ whole genome shotgun (WGS) entry which is preliminary data.</text>
</comment>
<reference evidence="2 3" key="1">
    <citation type="submission" date="2021-04" db="EMBL/GenBank/DDBJ databases">
        <title>Genome analysis of Polyangium sp.</title>
        <authorList>
            <person name="Li Y."/>
            <person name="Wang J."/>
        </authorList>
    </citation>
    <scope>NUCLEOTIDE SEQUENCE [LARGE SCALE GENOMIC DNA]</scope>
    <source>
        <strain evidence="2 3">SDU14</strain>
    </source>
</reference>
<dbReference type="SUPFAM" id="SSF69705">
    <property type="entry name" value="Transcription factor NusA, N-terminal domain"/>
    <property type="match status" value="1"/>
</dbReference>
<sequence length="645" mass="70492">MFPTSHQAFIDELGRTRGLTREAIVDEIVAIAHDAAIRVLGTRTPLAVELAEPSDQVQIWQVLTVVDAVSDAAREIALADARLVAPELDASDELKILIDYTRDPRDAERREKLGALADKLPLPLWAEGLWDALGEALNGYWLRHFPAPTLPDGTLWTLLCEGGGWLVGHAAREGGTTLRFEDAWLEFIRLTPHSGWVDAGLTVVVERDGGTHRWRLPCSGNDSLARRYLDVPTGPDARDGFTRELATLCAQVDAGGIESLSEYTACERLITAAILPPRPGSLWAWCEEHLPGLLGEHRHAFTLAGRDLELAITSVFAADRSLRGFGSSSVGLTLTDRGTGETAHAGLPLGGLECAALTRPGPDATTERELAAMAATWRAWLDVHVVEYLGREPFELVDDSLSAMPCYFPLVDLFAARVEHGAPPPLPVPPFDFDALTRAAEIVRAPAPATLARVREAVGAERLLGVFEAGPYAIVLADDLRRAFPFAGAFVGLLAPGVDGICQVLRVDAWNPSSRAIVDGDAFAFRRLCEWLREALVRGGLDAQITYLGEDDEDEDEDADDAAEPAEPASLMLSEWLRFGLPDVGDRFLVDWRYQWHIAFAGPSIVECFGGIYGMNGEERARIGERDRRVWRAFLHDVIDPRFGA</sequence>
<evidence type="ECO:0000313" key="2">
    <source>
        <dbReference type="EMBL" id="MDC3987414.1"/>
    </source>
</evidence>
<name>A0A9X3XB44_9BACT</name>
<keyword evidence="3" id="KW-1185">Reference proteome</keyword>
<evidence type="ECO:0000313" key="3">
    <source>
        <dbReference type="Proteomes" id="UP001151081"/>
    </source>
</evidence>
<dbReference type="EMBL" id="JAGTJJ010000052">
    <property type="protein sequence ID" value="MDC3987414.1"/>
    <property type="molecule type" value="Genomic_DNA"/>
</dbReference>
<dbReference type="GO" id="GO:0031554">
    <property type="term" value="P:regulation of termination of DNA-templated transcription"/>
    <property type="evidence" value="ECO:0007669"/>
    <property type="project" value="InterPro"/>
</dbReference>
<dbReference type="Proteomes" id="UP001151081">
    <property type="component" value="Unassembled WGS sequence"/>
</dbReference>
<evidence type="ECO:0000259" key="1">
    <source>
        <dbReference type="Pfam" id="PF08529"/>
    </source>
</evidence>
<dbReference type="InterPro" id="IPR013735">
    <property type="entry name" value="TF_NusA_N"/>
</dbReference>
<organism evidence="2 3">
    <name type="scientific">Polyangium jinanense</name>
    <dbReference type="NCBI Taxonomy" id="2829994"/>
    <lineage>
        <taxon>Bacteria</taxon>
        <taxon>Pseudomonadati</taxon>
        <taxon>Myxococcota</taxon>
        <taxon>Polyangia</taxon>
        <taxon>Polyangiales</taxon>
        <taxon>Polyangiaceae</taxon>
        <taxon>Polyangium</taxon>
    </lineage>
</organism>
<dbReference type="Gene3D" id="3.30.1480.10">
    <property type="entry name" value="NusA, N-terminal domain"/>
    <property type="match status" value="1"/>
</dbReference>
<dbReference type="AlphaFoldDB" id="A0A9X3XB44"/>
<dbReference type="Pfam" id="PF08529">
    <property type="entry name" value="NusA_N"/>
    <property type="match status" value="1"/>
</dbReference>
<gene>
    <name evidence="2" type="ORF">KEG57_43495</name>
</gene>